<keyword evidence="2 7" id="KW-0479">Metal-binding</keyword>
<dbReference type="InterPro" id="IPR037175">
    <property type="entry name" value="KFase_sf"/>
</dbReference>
<keyword evidence="5 7" id="KW-0823">Tryptophan catabolism</keyword>
<dbReference type="PANTHER" id="PTHR31118:SF32">
    <property type="entry name" value="KYNURENINE FORMAMIDASE"/>
    <property type="match status" value="1"/>
</dbReference>
<dbReference type="InterPro" id="IPR017484">
    <property type="entry name" value="Kynurenine_formamidase_bac"/>
</dbReference>
<organism evidence="8 9">
    <name type="scientific">Fictibacillus norfolkensis</name>
    <dbReference type="NCBI Taxonomy" id="2762233"/>
    <lineage>
        <taxon>Bacteria</taxon>
        <taxon>Bacillati</taxon>
        <taxon>Bacillota</taxon>
        <taxon>Bacilli</taxon>
        <taxon>Bacillales</taxon>
        <taxon>Fictibacillaceae</taxon>
        <taxon>Fictibacillus</taxon>
    </lineage>
</organism>
<feature type="binding site" evidence="7">
    <location>
        <position position="53"/>
    </location>
    <ligand>
        <name>Zn(2+)</name>
        <dbReference type="ChEBI" id="CHEBI:29105"/>
        <label>2</label>
    </ligand>
</feature>
<comment type="similarity">
    <text evidence="7">Belongs to the Cyclase 1 superfamily. KynB family.</text>
</comment>
<comment type="pathway">
    <text evidence="7">Amino-acid degradation; L-tryptophan degradation via kynurenine pathway; L-kynurenine from L-tryptophan: step 2/2.</text>
</comment>
<comment type="catalytic activity">
    <reaction evidence="6 7">
        <text>N-formyl-L-kynurenine + H2O = L-kynurenine + formate + H(+)</text>
        <dbReference type="Rhea" id="RHEA:13009"/>
        <dbReference type="ChEBI" id="CHEBI:15377"/>
        <dbReference type="ChEBI" id="CHEBI:15378"/>
        <dbReference type="ChEBI" id="CHEBI:15740"/>
        <dbReference type="ChEBI" id="CHEBI:57959"/>
        <dbReference type="ChEBI" id="CHEBI:58629"/>
        <dbReference type="EC" id="3.5.1.9"/>
    </reaction>
</comment>
<comment type="function">
    <text evidence="1 7">Catalyzes the hydrolysis of N-formyl-L-kynurenine to L-kynurenine, the second step in the kynurenine pathway of tryptophan degradation.</text>
</comment>
<evidence type="ECO:0000256" key="4">
    <source>
        <dbReference type="ARBA" id="ARBA00022833"/>
    </source>
</evidence>
<dbReference type="RefSeq" id="WP_191752100.1">
    <property type="nucleotide sequence ID" value="NZ_JACSQM010000001.1"/>
</dbReference>
<feature type="binding site" evidence="7">
    <location>
        <position position="170"/>
    </location>
    <ligand>
        <name>Zn(2+)</name>
        <dbReference type="ChEBI" id="CHEBI:29105"/>
        <label>1</label>
    </ligand>
</feature>
<evidence type="ECO:0000256" key="6">
    <source>
        <dbReference type="ARBA" id="ARBA00048496"/>
    </source>
</evidence>
<evidence type="ECO:0000313" key="9">
    <source>
        <dbReference type="Proteomes" id="UP000603641"/>
    </source>
</evidence>
<evidence type="ECO:0000256" key="1">
    <source>
        <dbReference type="ARBA" id="ARBA00002204"/>
    </source>
</evidence>
<dbReference type="InterPro" id="IPR007325">
    <property type="entry name" value="KFase/CYL"/>
</dbReference>
<sequence length="208" mass="23011">MKLFDISMPLYNGVPGWPGDTPYHFDLAWTKEDSGSVNVGKVEMSTHTGTHIDAPYHFTNSGERVGGLQLDLYVGRAIVIDVTNAKEITAETVKDKLQSWTKRVLFKTRCWTDRSEFPKQIVPILPDAVKLFSECGVGLVGVDMPSVDPLDSKELGAHHALYEHNIHILEGLVLDEVTEGEYELIALPLSLDEADGSPVRAVLRELAK</sequence>
<dbReference type="PANTHER" id="PTHR31118">
    <property type="entry name" value="CYCLASE-LIKE PROTEIN 2"/>
    <property type="match status" value="1"/>
</dbReference>
<keyword evidence="4 7" id="KW-0862">Zinc</keyword>
<name>A0ABR8SH51_9BACL</name>
<feature type="binding site" evidence="7">
    <location>
        <position position="17"/>
    </location>
    <ligand>
        <name>substrate</name>
    </ligand>
</feature>
<comment type="caution">
    <text evidence="8">The sequence shown here is derived from an EMBL/GenBank/DDBJ whole genome shotgun (WGS) entry which is preliminary data.</text>
</comment>
<dbReference type="Proteomes" id="UP000603641">
    <property type="component" value="Unassembled WGS sequence"/>
</dbReference>
<dbReference type="HAMAP" id="MF_01969">
    <property type="entry name" value="KynB"/>
    <property type="match status" value="1"/>
</dbReference>
<feature type="binding site" evidence="7">
    <location>
        <position position="158"/>
    </location>
    <ligand>
        <name>Zn(2+)</name>
        <dbReference type="ChEBI" id="CHEBI:29105"/>
        <label>2</label>
    </ligand>
</feature>
<dbReference type="Gene3D" id="3.50.30.50">
    <property type="entry name" value="Putative cyclase"/>
    <property type="match status" value="1"/>
</dbReference>
<feature type="active site" description="Proton donor/acceptor" evidence="7">
    <location>
        <position position="57"/>
    </location>
</feature>
<evidence type="ECO:0000256" key="2">
    <source>
        <dbReference type="ARBA" id="ARBA00022723"/>
    </source>
</evidence>
<comment type="cofactor">
    <cofactor evidence="7">
        <name>Zn(2+)</name>
        <dbReference type="ChEBI" id="CHEBI:29105"/>
    </cofactor>
    <text evidence="7">Binds 2 zinc ions per subunit.</text>
</comment>
<proteinExistence type="inferred from homology"/>
<dbReference type="EC" id="3.5.1.9" evidence="7"/>
<gene>
    <name evidence="7 8" type="primary">kynB</name>
    <name evidence="8" type="ORF">H9648_01960</name>
</gene>
<protein>
    <recommendedName>
        <fullName evidence="7">Kynurenine formamidase</fullName>
        <shortName evidence="7">KFA</shortName>
        <shortName evidence="7">KFase</shortName>
        <ecNumber evidence="7">3.5.1.9</ecNumber>
    </recommendedName>
    <alternativeName>
        <fullName evidence="7">Arylformamidase</fullName>
    </alternativeName>
    <alternativeName>
        <fullName evidence="7">N-formylkynurenine formamidase</fullName>
        <shortName evidence="7">FKF</shortName>
    </alternativeName>
</protein>
<keyword evidence="9" id="KW-1185">Reference proteome</keyword>
<evidence type="ECO:0000313" key="8">
    <source>
        <dbReference type="EMBL" id="MBD7962802.1"/>
    </source>
</evidence>
<evidence type="ECO:0000256" key="3">
    <source>
        <dbReference type="ARBA" id="ARBA00022801"/>
    </source>
</evidence>
<dbReference type="EMBL" id="JACSQM010000001">
    <property type="protein sequence ID" value="MBD7962802.1"/>
    <property type="molecule type" value="Genomic_DNA"/>
</dbReference>
<evidence type="ECO:0000256" key="5">
    <source>
        <dbReference type="ARBA" id="ARBA00023079"/>
    </source>
</evidence>
<reference evidence="8 9" key="1">
    <citation type="submission" date="2020-08" db="EMBL/GenBank/DDBJ databases">
        <title>A Genomic Blueprint of the Chicken Gut Microbiome.</title>
        <authorList>
            <person name="Gilroy R."/>
            <person name="Ravi A."/>
            <person name="Getino M."/>
            <person name="Pursley I."/>
            <person name="Horton D.L."/>
            <person name="Alikhan N.-F."/>
            <person name="Baker D."/>
            <person name="Gharbi K."/>
            <person name="Hall N."/>
            <person name="Watson M."/>
            <person name="Adriaenssens E.M."/>
            <person name="Foster-Nyarko E."/>
            <person name="Jarju S."/>
            <person name="Secka A."/>
            <person name="Antonio M."/>
            <person name="Oren A."/>
            <person name="Chaudhuri R."/>
            <person name="La Ragione R.M."/>
            <person name="Hildebrand F."/>
            <person name="Pallen M.J."/>
        </authorList>
    </citation>
    <scope>NUCLEOTIDE SEQUENCE [LARGE SCALE GENOMIC DNA]</scope>
    <source>
        <strain evidence="8 9">Sa2CUA10</strain>
    </source>
</reference>
<evidence type="ECO:0000256" key="7">
    <source>
        <dbReference type="HAMAP-Rule" id="MF_01969"/>
    </source>
</evidence>
<comment type="subunit">
    <text evidence="7">Homodimer.</text>
</comment>
<accession>A0ABR8SH51</accession>
<dbReference type="Pfam" id="PF04199">
    <property type="entry name" value="Cyclase"/>
    <property type="match status" value="1"/>
</dbReference>
<feature type="binding site" evidence="7">
    <location>
        <position position="51"/>
    </location>
    <ligand>
        <name>Zn(2+)</name>
        <dbReference type="ChEBI" id="CHEBI:29105"/>
        <label>1</label>
    </ligand>
</feature>
<feature type="binding site" evidence="7">
    <location>
        <position position="53"/>
    </location>
    <ligand>
        <name>Zn(2+)</name>
        <dbReference type="ChEBI" id="CHEBI:29105"/>
        <label>1</label>
    </ligand>
</feature>
<dbReference type="NCBIfam" id="TIGR03035">
    <property type="entry name" value="trp_arylform"/>
    <property type="match status" value="1"/>
</dbReference>
<dbReference type="GO" id="GO:0004061">
    <property type="term" value="F:arylformamidase activity"/>
    <property type="evidence" value="ECO:0007669"/>
    <property type="project" value="UniProtKB-EC"/>
</dbReference>
<feature type="binding site" evidence="7">
    <location>
        <position position="170"/>
    </location>
    <ligand>
        <name>Zn(2+)</name>
        <dbReference type="ChEBI" id="CHEBI:29105"/>
        <label>2</label>
    </ligand>
</feature>
<dbReference type="SUPFAM" id="SSF102198">
    <property type="entry name" value="Putative cyclase"/>
    <property type="match status" value="1"/>
</dbReference>
<feature type="binding site" evidence="7">
    <location>
        <position position="47"/>
    </location>
    <ligand>
        <name>Zn(2+)</name>
        <dbReference type="ChEBI" id="CHEBI:29105"/>
        <label>1</label>
    </ligand>
</feature>
<keyword evidence="3 7" id="KW-0378">Hydrolase</keyword>